<dbReference type="EMBL" id="CAEZYF010000010">
    <property type="protein sequence ID" value="CAB4725656.1"/>
    <property type="molecule type" value="Genomic_DNA"/>
</dbReference>
<dbReference type="GO" id="GO:0016831">
    <property type="term" value="F:carboxy-lyase activity"/>
    <property type="evidence" value="ECO:0007669"/>
    <property type="project" value="InterPro"/>
</dbReference>
<dbReference type="EMBL" id="CAFBIY010000002">
    <property type="protein sequence ID" value="CAB4846063.1"/>
    <property type="molecule type" value="Genomic_DNA"/>
</dbReference>
<dbReference type="SUPFAM" id="SSF51556">
    <property type="entry name" value="Metallo-dependent hydrolases"/>
    <property type="match status" value="1"/>
</dbReference>
<dbReference type="EMBL" id="CAFBMT010000011">
    <property type="protein sequence ID" value="CAB4939711.1"/>
    <property type="molecule type" value="Genomic_DNA"/>
</dbReference>
<dbReference type="GO" id="GO:0019748">
    <property type="term" value="P:secondary metabolic process"/>
    <property type="evidence" value="ECO:0007669"/>
    <property type="project" value="TreeGrafter"/>
</dbReference>
<dbReference type="Pfam" id="PF04909">
    <property type="entry name" value="Amidohydro_2"/>
    <property type="match status" value="1"/>
</dbReference>
<keyword evidence="1" id="KW-0456">Lyase</keyword>
<proteinExistence type="predicted"/>
<evidence type="ECO:0000313" key="4">
    <source>
        <dbReference type="EMBL" id="CAB4364072.1"/>
    </source>
</evidence>
<dbReference type="GO" id="GO:0016787">
    <property type="term" value="F:hydrolase activity"/>
    <property type="evidence" value="ECO:0007669"/>
    <property type="project" value="InterPro"/>
</dbReference>
<protein>
    <submittedName>
        <fullName evidence="6">Unannotated protein</fullName>
    </submittedName>
</protein>
<dbReference type="EMBL" id="CAESGF010000010">
    <property type="protein sequence ID" value="CAB4364072.1"/>
    <property type="molecule type" value="Genomic_DNA"/>
</dbReference>
<dbReference type="InterPro" id="IPR032466">
    <property type="entry name" value="Metal_Hydrolase"/>
</dbReference>
<evidence type="ECO:0000256" key="1">
    <source>
        <dbReference type="ARBA" id="ARBA00023239"/>
    </source>
</evidence>
<evidence type="ECO:0000313" key="5">
    <source>
        <dbReference type="EMBL" id="CAB4725656.1"/>
    </source>
</evidence>
<evidence type="ECO:0000259" key="3">
    <source>
        <dbReference type="Pfam" id="PF04909"/>
    </source>
</evidence>
<sequence>MSNKIWAHSADSHFLEPADLWHQIMPKAQADRMPQTEMLSDTEERVTVDGKSFTRPVPKMMTAKGTTGETIGQLSQRPPGSRDINLRMKDLDQEGIWAEVMFQSIGLWCSLIEDPQLIRDAARAENDWLVSEILPVAPDRLVPAALMPMLQVEDAVAECIHAAEIGLKLISLPTGNPPGTRDYNHESWEPLWATAEETGMVVAFHIGTDGAADTNQMFRGAGGAILNYVNTTYGGQFAAMKMVTSGALERHPGLKVLIAEGGATWVPQVGDRMNEAYRQHFMFVRPQLSKPPKEYLYGQVYASFQHDESAPAAMSAMGYQNVMFGSDYPHIEGTFGHTQETLHGLLDDVAPAVRERITRGAFEELFPHVSSPPAG</sequence>
<evidence type="ECO:0000313" key="7">
    <source>
        <dbReference type="EMBL" id="CAB4846063.1"/>
    </source>
</evidence>
<accession>A0A6J6XS11</accession>
<feature type="compositionally biased region" description="Polar residues" evidence="2">
    <location>
        <begin position="64"/>
        <end position="78"/>
    </location>
</feature>
<organism evidence="6">
    <name type="scientific">freshwater metagenome</name>
    <dbReference type="NCBI Taxonomy" id="449393"/>
    <lineage>
        <taxon>unclassified sequences</taxon>
        <taxon>metagenomes</taxon>
        <taxon>ecological metagenomes</taxon>
    </lineage>
</organism>
<evidence type="ECO:0000313" key="6">
    <source>
        <dbReference type="EMBL" id="CAB4799702.1"/>
    </source>
</evidence>
<name>A0A6J6XS11_9ZZZZ</name>
<dbReference type="PANTHER" id="PTHR21240">
    <property type="entry name" value="2-AMINO-3-CARBOXYLMUCONATE-6-SEMIALDEHYDE DECARBOXYLASE"/>
    <property type="match status" value="1"/>
</dbReference>
<dbReference type="InterPro" id="IPR006680">
    <property type="entry name" value="Amidohydro-rel"/>
</dbReference>
<dbReference type="GO" id="GO:0005737">
    <property type="term" value="C:cytoplasm"/>
    <property type="evidence" value="ECO:0007669"/>
    <property type="project" value="TreeGrafter"/>
</dbReference>
<dbReference type="AlphaFoldDB" id="A0A6J6XS11"/>
<dbReference type="InterPro" id="IPR032465">
    <property type="entry name" value="ACMSD"/>
</dbReference>
<feature type="domain" description="Amidohydrolase-related" evidence="3">
    <location>
        <begin position="112"/>
        <end position="360"/>
    </location>
</feature>
<dbReference type="Gene3D" id="3.20.20.140">
    <property type="entry name" value="Metal-dependent hydrolases"/>
    <property type="match status" value="1"/>
</dbReference>
<dbReference type="EMBL" id="CAFAAV010000002">
    <property type="protein sequence ID" value="CAB4799702.1"/>
    <property type="molecule type" value="Genomic_DNA"/>
</dbReference>
<evidence type="ECO:0000313" key="8">
    <source>
        <dbReference type="EMBL" id="CAB4939711.1"/>
    </source>
</evidence>
<gene>
    <name evidence="5" type="ORF">UFOPK2656_01751</name>
    <name evidence="6" type="ORF">UFOPK3099_00038</name>
    <name evidence="7" type="ORF">UFOPK3267_00081</name>
    <name evidence="8" type="ORF">UFOPK3651_02074</name>
    <name evidence="9" type="ORF">UFOPK3931_01538</name>
    <name evidence="4" type="ORF">UFOPK4189_01839</name>
</gene>
<evidence type="ECO:0000256" key="2">
    <source>
        <dbReference type="SAM" id="MobiDB-lite"/>
    </source>
</evidence>
<evidence type="ECO:0000313" key="9">
    <source>
        <dbReference type="EMBL" id="CAB4992148.1"/>
    </source>
</evidence>
<dbReference type="PANTHER" id="PTHR21240:SF28">
    <property type="entry name" value="ISO-OROTATE DECARBOXYLASE (EUROFUNG)"/>
    <property type="match status" value="1"/>
</dbReference>
<reference evidence="6" key="1">
    <citation type="submission" date="2020-05" db="EMBL/GenBank/DDBJ databases">
        <authorList>
            <person name="Chiriac C."/>
            <person name="Salcher M."/>
            <person name="Ghai R."/>
            <person name="Kavagutti S V."/>
        </authorList>
    </citation>
    <scope>NUCLEOTIDE SEQUENCE</scope>
</reference>
<dbReference type="EMBL" id="CAFBOL010000037">
    <property type="protein sequence ID" value="CAB4992148.1"/>
    <property type="molecule type" value="Genomic_DNA"/>
</dbReference>
<feature type="region of interest" description="Disordered" evidence="2">
    <location>
        <begin position="55"/>
        <end position="81"/>
    </location>
</feature>